<evidence type="ECO:0000256" key="1">
    <source>
        <dbReference type="ARBA" id="ARBA00000870"/>
    </source>
</evidence>
<dbReference type="GO" id="GO:0006508">
    <property type="term" value="P:proteolysis"/>
    <property type="evidence" value="ECO:0007669"/>
    <property type="project" value="UniProtKB-UniRule"/>
</dbReference>
<evidence type="ECO:0000256" key="10">
    <source>
        <dbReference type="PIRSR" id="PIRSR037215-1"/>
    </source>
</evidence>
<accession>A0A3E2NCG0</accession>
<dbReference type="InterPro" id="IPR002933">
    <property type="entry name" value="Peptidase_M20"/>
</dbReference>
<comment type="caution">
    <text evidence="14">The sequence shown here is derived from an EMBL/GenBank/DDBJ whole genome shotgun (WGS) entry which is preliminary data.</text>
</comment>
<dbReference type="GO" id="GO:0045148">
    <property type="term" value="F:tripeptide aminopeptidase activity"/>
    <property type="evidence" value="ECO:0007669"/>
    <property type="project" value="UniProtKB-UniRule"/>
</dbReference>
<feature type="binding site" evidence="9 11">
    <location>
        <position position="78"/>
    </location>
    <ligand>
        <name>Zn(2+)</name>
        <dbReference type="ChEBI" id="CHEBI:29105"/>
        <label>1</label>
    </ligand>
</feature>
<evidence type="ECO:0000256" key="5">
    <source>
        <dbReference type="ARBA" id="ARBA00022723"/>
    </source>
</evidence>
<dbReference type="InterPro" id="IPR010161">
    <property type="entry name" value="Peptidase_M20B"/>
</dbReference>
<protein>
    <recommendedName>
        <fullName evidence="9">Peptidase T</fullName>
        <ecNumber evidence="9">3.4.11.4</ecNumber>
    </recommendedName>
    <alternativeName>
        <fullName evidence="9">Aminotripeptidase</fullName>
        <shortName evidence="9">Tripeptidase</shortName>
    </alternativeName>
    <alternativeName>
        <fullName evidence="9">Tripeptide aminopeptidase</fullName>
    </alternativeName>
</protein>
<feature type="binding site" evidence="9 11">
    <location>
        <position position="198"/>
    </location>
    <ligand>
        <name>Zn(2+)</name>
        <dbReference type="ChEBI" id="CHEBI:29105"/>
        <label>1</label>
    </ligand>
</feature>
<dbReference type="NCBIfam" id="NF003976">
    <property type="entry name" value="PRK05469.1"/>
    <property type="match status" value="1"/>
</dbReference>
<dbReference type="PANTHER" id="PTHR42994:SF1">
    <property type="entry name" value="PEPTIDASE T"/>
    <property type="match status" value="1"/>
</dbReference>
<feature type="binding site" evidence="9 11">
    <location>
        <position position="176"/>
    </location>
    <ligand>
        <name>Zn(2+)</name>
        <dbReference type="ChEBI" id="CHEBI:29105"/>
        <label>2</label>
    </ligand>
</feature>
<keyword evidence="16" id="KW-1185">Reference proteome</keyword>
<comment type="function">
    <text evidence="9">Cleaves the N-terminal amino acid of tripeptides.</text>
</comment>
<feature type="active site" description="Proton acceptor" evidence="9 10">
    <location>
        <position position="175"/>
    </location>
</feature>
<dbReference type="EMBL" id="BRPJ01000025">
    <property type="protein sequence ID" value="GLB29241.1"/>
    <property type="molecule type" value="Genomic_DNA"/>
</dbReference>
<comment type="catalytic activity">
    <reaction evidence="1 9">
        <text>Release of the N-terminal residue from a tripeptide.</text>
        <dbReference type="EC" id="3.4.11.4"/>
    </reaction>
</comment>
<feature type="binding site" evidence="9 11">
    <location>
        <position position="141"/>
    </location>
    <ligand>
        <name>Zn(2+)</name>
        <dbReference type="ChEBI" id="CHEBI:29105"/>
        <label>2</label>
    </ligand>
</feature>
<dbReference type="Gene3D" id="3.30.70.360">
    <property type="match status" value="1"/>
</dbReference>
<keyword evidence="3 9" id="KW-0031">Aminopeptidase</keyword>
<dbReference type="EC" id="3.4.11.4" evidence="9"/>
<dbReference type="SUPFAM" id="SSF55031">
    <property type="entry name" value="Bacterial exopeptidase dimerisation domain"/>
    <property type="match status" value="1"/>
</dbReference>
<evidence type="ECO:0000256" key="2">
    <source>
        <dbReference type="ARBA" id="ARBA00009692"/>
    </source>
</evidence>
<keyword evidence="7 9" id="KW-0862">Zinc</keyword>
<dbReference type="Gene3D" id="3.40.630.10">
    <property type="entry name" value="Zn peptidases"/>
    <property type="match status" value="1"/>
</dbReference>
<feature type="domain" description="Peptidase M20 dimerisation" evidence="12">
    <location>
        <begin position="207"/>
        <end position="309"/>
    </location>
</feature>
<evidence type="ECO:0000256" key="11">
    <source>
        <dbReference type="PIRSR" id="PIRSR037215-2"/>
    </source>
</evidence>
<reference evidence="13 16" key="2">
    <citation type="journal article" date="2024" name="Int. J. Syst. Evol. Microbiol.">
        <title>Lacrimispora brassicae sp. nov. isolated from fermented cabbage, and proposal of Clostridium indicum Gundawar et al. 2019 and Clostridium methoxybenzovorans Mechichi et al. 1999 as heterotypic synonyms of Lacrimispora amygdalina (Parshina et al. 2003) Haas and Blanchard 2020 and Lacrimispora indolis (McClung and McCoy 1957) Haas and Blanchard 2020, respectively.</title>
        <authorList>
            <person name="Kobayashi H."/>
            <person name="Tanizawa Y."/>
            <person name="Sakamoto M."/>
            <person name="Ohkuma M."/>
            <person name="Tohno M."/>
        </authorList>
    </citation>
    <scope>NUCLEOTIDE SEQUENCE [LARGE SCALE GENOMIC DNA]</scope>
    <source>
        <strain evidence="13 16">DSM 12857</strain>
    </source>
</reference>
<gene>
    <name evidence="9 14" type="primary">pepT</name>
    <name evidence="14" type="ORF">DS742_11345</name>
    <name evidence="13" type="ORF">LAD12857_11640</name>
</gene>
<keyword evidence="8 9" id="KW-0482">Metalloprotease</keyword>
<dbReference type="PROSITE" id="PS00758">
    <property type="entry name" value="ARGE_DAPE_CPG2_1"/>
    <property type="match status" value="1"/>
</dbReference>
<evidence type="ECO:0000313" key="16">
    <source>
        <dbReference type="Proteomes" id="UP001419084"/>
    </source>
</evidence>
<dbReference type="InterPro" id="IPR036264">
    <property type="entry name" value="Bact_exopeptidase_dim_dom"/>
</dbReference>
<dbReference type="NCBIfam" id="TIGR01882">
    <property type="entry name" value="peptidase-T"/>
    <property type="match status" value="1"/>
</dbReference>
<evidence type="ECO:0000313" key="14">
    <source>
        <dbReference type="EMBL" id="RFZ78698.1"/>
    </source>
</evidence>
<reference evidence="14 15" key="1">
    <citation type="submission" date="2018-07" db="EMBL/GenBank/DDBJ databases">
        <title>New species, Clostridium PI-S10-A1B.</title>
        <authorList>
            <person name="Krishna G."/>
            <person name="Summeta K."/>
            <person name="Shikha S."/>
            <person name="Prabhu P.B."/>
            <person name="Suresh K."/>
        </authorList>
    </citation>
    <scope>NUCLEOTIDE SEQUENCE [LARGE SCALE GENOMIC DNA]</scope>
    <source>
        <strain evidence="14 15">PI-S10-A1B</strain>
    </source>
</reference>
<dbReference type="GO" id="GO:0005829">
    <property type="term" value="C:cytosol"/>
    <property type="evidence" value="ECO:0007669"/>
    <property type="project" value="TreeGrafter"/>
</dbReference>
<dbReference type="GO" id="GO:0043171">
    <property type="term" value="P:peptide catabolic process"/>
    <property type="evidence" value="ECO:0007669"/>
    <property type="project" value="UniProtKB-UniRule"/>
</dbReference>
<dbReference type="AlphaFoldDB" id="A0A3E2NCG0"/>
<feature type="binding site" evidence="9 11">
    <location>
        <position position="141"/>
    </location>
    <ligand>
        <name>Zn(2+)</name>
        <dbReference type="ChEBI" id="CHEBI:29105"/>
        <label>1</label>
    </ligand>
</feature>
<feature type="binding site" evidence="9 11">
    <location>
        <position position="380"/>
    </location>
    <ligand>
        <name>Zn(2+)</name>
        <dbReference type="ChEBI" id="CHEBI:29105"/>
        <label>2</label>
    </ligand>
</feature>
<dbReference type="Proteomes" id="UP000260680">
    <property type="component" value="Unassembled WGS sequence"/>
</dbReference>
<dbReference type="OrthoDB" id="9804934at2"/>
<evidence type="ECO:0000313" key="13">
    <source>
        <dbReference type="EMBL" id="GLB29241.1"/>
    </source>
</evidence>
<evidence type="ECO:0000256" key="6">
    <source>
        <dbReference type="ARBA" id="ARBA00022801"/>
    </source>
</evidence>
<dbReference type="CDD" id="cd03892">
    <property type="entry name" value="M20_peptT"/>
    <property type="match status" value="1"/>
</dbReference>
<dbReference type="EMBL" id="QOHO01000031">
    <property type="protein sequence ID" value="RFZ78698.1"/>
    <property type="molecule type" value="Genomic_DNA"/>
</dbReference>
<dbReference type="RefSeq" id="WP_117417127.1">
    <property type="nucleotide sequence ID" value="NZ_BRPJ01000025.1"/>
</dbReference>
<dbReference type="GO" id="GO:0008270">
    <property type="term" value="F:zinc ion binding"/>
    <property type="evidence" value="ECO:0007669"/>
    <property type="project" value="UniProtKB-UniRule"/>
</dbReference>
<dbReference type="NCBIfam" id="NF009920">
    <property type="entry name" value="PRK13381.1"/>
    <property type="match status" value="1"/>
</dbReference>
<evidence type="ECO:0000256" key="8">
    <source>
        <dbReference type="ARBA" id="ARBA00023049"/>
    </source>
</evidence>
<keyword evidence="9" id="KW-0963">Cytoplasm</keyword>
<dbReference type="Pfam" id="PF07687">
    <property type="entry name" value="M20_dimer"/>
    <property type="match status" value="1"/>
</dbReference>
<dbReference type="Proteomes" id="UP001419084">
    <property type="component" value="Unassembled WGS sequence"/>
</dbReference>
<keyword evidence="6 9" id="KW-0378">Hydrolase</keyword>
<keyword evidence="4 9" id="KW-0645">Protease</keyword>
<sequence>MSEVINHFLKYVSYDTQSKYEVDAVPSTSKQRILAEELVKELQAMKAADVRIDEHSYVYATIPATMDKAVPVLGFIAHMDTSPAYSGAGVKPQIVTNYDGKDILMNADTGLTMSPEDFPDLLKYVGQDIITTDGTTLLGADDKAGVAEIMTMAEYLLTHPKIPHGTIRIGFTPDEEVGRGADFFDVKGFAADVAYTVDGGGLGELEYENFNAASARVLIHGSSIHPGSSKGRMRNALLMGMEFHNMLPAAENPMYTEGYEGFYHLDSMIGSVEEARLDYIIRDHSKKKFEEKKEFMTRVADYLNQRYQSGTVELILKDSYFNMKEKIEPHMYLIDIAKTAMEDLGIEPLVTPIRGGTDGARLSYEGLPCPNLCTGGYNYHGKFEFIPVQSMEKVVKLLLKIVEKFAEK</sequence>
<dbReference type="PIRSF" id="PIRSF037215">
    <property type="entry name" value="Peptidase_M20B"/>
    <property type="match status" value="1"/>
</dbReference>
<comment type="subcellular location">
    <subcellularLocation>
        <location evidence="9">Cytoplasm</location>
    </subcellularLocation>
</comment>
<evidence type="ECO:0000256" key="3">
    <source>
        <dbReference type="ARBA" id="ARBA00022438"/>
    </source>
</evidence>
<evidence type="ECO:0000259" key="12">
    <source>
        <dbReference type="Pfam" id="PF07687"/>
    </source>
</evidence>
<dbReference type="GO" id="GO:0008237">
    <property type="term" value="F:metallopeptidase activity"/>
    <property type="evidence" value="ECO:0007669"/>
    <property type="project" value="UniProtKB-KW"/>
</dbReference>
<comment type="similarity">
    <text evidence="2 9">Belongs to the peptidase M20B family.</text>
</comment>
<evidence type="ECO:0000256" key="7">
    <source>
        <dbReference type="ARBA" id="ARBA00022833"/>
    </source>
</evidence>
<organism evidence="14 15">
    <name type="scientific">Lacrimispora amygdalina</name>
    <dbReference type="NCBI Taxonomy" id="253257"/>
    <lineage>
        <taxon>Bacteria</taxon>
        <taxon>Bacillati</taxon>
        <taxon>Bacillota</taxon>
        <taxon>Clostridia</taxon>
        <taxon>Lachnospirales</taxon>
        <taxon>Lachnospiraceae</taxon>
        <taxon>Lacrimispora</taxon>
    </lineage>
</organism>
<comment type="cofactor">
    <cofactor evidence="9 11">
        <name>Zn(2+)</name>
        <dbReference type="ChEBI" id="CHEBI:29105"/>
    </cofactor>
    <text evidence="9 11">Binds 2 Zn(2+) ions per subunit.</text>
</comment>
<dbReference type="PANTHER" id="PTHR42994">
    <property type="entry name" value="PEPTIDASE T"/>
    <property type="match status" value="1"/>
</dbReference>
<evidence type="ECO:0000313" key="15">
    <source>
        <dbReference type="Proteomes" id="UP000260680"/>
    </source>
</evidence>
<dbReference type="PROSITE" id="PS00759">
    <property type="entry name" value="ARGE_DAPE_CPG2_2"/>
    <property type="match status" value="1"/>
</dbReference>
<dbReference type="SUPFAM" id="SSF53187">
    <property type="entry name" value="Zn-dependent exopeptidases"/>
    <property type="match status" value="1"/>
</dbReference>
<dbReference type="Pfam" id="PF01546">
    <property type="entry name" value="Peptidase_M20"/>
    <property type="match status" value="1"/>
</dbReference>
<name>A0A3E2NCG0_9FIRM</name>
<keyword evidence="5 9" id="KW-0479">Metal-binding</keyword>
<feature type="active site" evidence="9 10">
    <location>
        <position position="80"/>
    </location>
</feature>
<evidence type="ECO:0000256" key="9">
    <source>
        <dbReference type="HAMAP-Rule" id="MF_00550"/>
    </source>
</evidence>
<evidence type="ECO:0000256" key="4">
    <source>
        <dbReference type="ARBA" id="ARBA00022670"/>
    </source>
</evidence>
<dbReference type="HAMAP" id="MF_00550">
    <property type="entry name" value="Aminopeptidase_M20"/>
    <property type="match status" value="1"/>
</dbReference>
<dbReference type="InterPro" id="IPR001261">
    <property type="entry name" value="ArgE/DapE_CS"/>
</dbReference>
<proteinExistence type="inferred from homology"/>
<dbReference type="InterPro" id="IPR011650">
    <property type="entry name" value="Peptidase_M20_dimer"/>
</dbReference>